<dbReference type="Pfam" id="PF00106">
    <property type="entry name" value="adh_short"/>
    <property type="match status" value="1"/>
</dbReference>
<evidence type="ECO:0000313" key="2">
    <source>
        <dbReference type="EMBL" id="KAJ8488819.1"/>
    </source>
</evidence>
<proteinExistence type="predicted"/>
<dbReference type="EMBL" id="JAPEVG010000057">
    <property type="protein sequence ID" value="KAJ8488819.1"/>
    <property type="molecule type" value="Genomic_DNA"/>
</dbReference>
<dbReference type="PANTHER" id="PTHR43157:SF31">
    <property type="entry name" value="PHOSPHATIDYLINOSITOL-GLYCAN BIOSYNTHESIS CLASS F PROTEIN"/>
    <property type="match status" value="1"/>
</dbReference>
<evidence type="ECO:0008006" key="4">
    <source>
        <dbReference type="Google" id="ProtNLM"/>
    </source>
</evidence>
<evidence type="ECO:0000313" key="3">
    <source>
        <dbReference type="Proteomes" id="UP001215151"/>
    </source>
</evidence>
<protein>
    <recommendedName>
        <fullName evidence="4">NAD-P-binding protein</fullName>
    </recommendedName>
</protein>
<dbReference type="PANTHER" id="PTHR43157">
    <property type="entry name" value="PHOSPHATIDYLINOSITOL-GLYCAN BIOSYNTHESIS CLASS F PROTEIN-RELATED"/>
    <property type="match status" value="1"/>
</dbReference>
<comment type="caution">
    <text evidence="2">The sequence shown here is derived from an EMBL/GenBank/DDBJ whole genome shotgun (WGS) entry which is preliminary data.</text>
</comment>
<reference evidence="2" key="1">
    <citation type="submission" date="2022-11" db="EMBL/GenBank/DDBJ databases">
        <title>Genome Sequence of Cubamyces cubensis.</title>
        <authorList>
            <person name="Buettner E."/>
        </authorList>
    </citation>
    <scope>NUCLEOTIDE SEQUENCE</scope>
    <source>
        <strain evidence="2">MPL-01</strain>
    </source>
</reference>
<gene>
    <name evidence="2" type="ORF">ONZ51_g3303</name>
</gene>
<dbReference type="Proteomes" id="UP001215151">
    <property type="component" value="Unassembled WGS sequence"/>
</dbReference>
<dbReference type="Gene3D" id="3.40.50.720">
    <property type="entry name" value="NAD(P)-binding Rossmann-like Domain"/>
    <property type="match status" value="1"/>
</dbReference>
<dbReference type="SUPFAM" id="SSF51735">
    <property type="entry name" value="NAD(P)-binding Rossmann-fold domains"/>
    <property type="match status" value="1"/>
</dbReference>
<organism evidence="2 3">
    <name type="scientific">Trametes cubensis</name>
    <dbReference type="NCBI Taxonomy" id="1111947"/>
    <lineage>
        <taxon>Eukaryota</taxon>
        <taxon>Fungi</taxon>
        <taxon>Dikarya</taxon>
        <taxon>Basidiomycota</taxon>
        <taxon>Agaricomycotina</taxon>
        <taxon>Agaricomycetes</taxon>
        <taxon>Polyporales</taxon>
        <taxon>Polyporaceae</taxon>
        <taxon>Trametes</taxon>
    </lineage>
</organism>
<keyword evidence="3" id="KW-1185">Reference proteome</keyword>
<dbReference type="InterPro" id="IPR036291">
    <property type="entry name" value="NAD(P)-bd_dom_sf"/>
</dbReference>
<dbReference type="PRINTS" id="PR00081">
    <property type="entry name" value="GDHRDH"/>
</dbReference>
<evidence type="ECO:0000256" key="1">
    <source>
        <dbReference type="ARBA" id="ARBA00023002"/>
    </source>
</evidence>
<accession>A0AAD7U0D4</accession>
<dbReference type="GO" id="GO:0016491">
    <property type="term" value="F:oxidoreductase activity"/>
    <property type="evidence" value="ECO:0007669"/>
    <property type="project" value="UniProtKB-KW"/>
</dbReference>
<keyword evidence="1" id="KW-0560">Oxidoreductase</keyword>
<dbReference type="AlphaFoldDB" id="A0AAD7U0D4"/>
<sequence>MGSFTSKQPKFDPAKDLANLTGKVAIVTGGNSGIGYATVQHLARRGAKVYIGARSEERVKAAIERLHAEGLEPGNGELDWFQLDLSDPRKAKEGAEAFLAKEKRLDILVNNAGIMRVPYRIDKTFGIQDNMLVNHVSPFLFTKTLLPILVQTAKEPGSDVRVVMVASGTISTLKGDEVHFRDINDFNRKFSGILADLKRYALSKLANVLYAKQLQKKFDSEGVPITVMSLHPGSVNTEGVWKDPSMQTFMVGPLIKTVLRWIFVSPTEGAYASVFAAASPVVKAERDRYKGAWLEPPGKLVTPPTSHAEDKELAEELWKTTETILQSFNL</sequence>
<dbReference type="InterPro" id="IPR002347">
    <property type="entry name" value="SDR_fam"/>
</dbReference>
<name>A0AAD7U0D4_9APHY</name>